<evidence type="ECO:0000256" key="1">
    <source>
        <dbReference type="SAM" id="MobiDB-lite"/>
    </source>
</evidence>
<protein>
    <submittedName>
        <fullName evidence="2">Uncharacterized protein</fullName>
    </submittedName>
</protein>
<evidence type="ECO:0000313" key="3">
    <source>
        <dbReference type="Proteomes" id="UP000758603"/>
    </source>
</evidence>
<accession>A0A9P8UI23</accession>
<dbReference type="OrthoDB" id="5243686at2759"/>
<dbReference type="AlphaFoldDB" id="A0A9P8UI23"/>
<reference evidence="2" key="1">
    <citation type="journal article" date="2021" name="Nat. Commun.">
        <title>Genetic determinants of endophytism in the Arabidopsis root mycobiome.</title>
        <authorList>
            <person name="Mesny F."/>
            <person name="Miyauchi S."/>
            <person name="Thiergart T."/>
            <person name="Pickel B."/>
            <person name="Atanasova L."/>
            <person name="Karlsson M."/>
            <person name="Huettel B."/>
            <person name="Barry K.W."/>
            <person name="Haridas S."/>
            <person name="Chen C."/>
            <person name="Bauer D."/>
            <person name="Andreopoulos W."/>
            <person name="Pangilinan J."/>
            <person name="LaButti K."/>
            <person name="Riley R."/>
            <person name="Lipzen A."/>
            <person name="Clum A."/>
            <person name="Drula E."/>
            <person name="Henrissat B."/>
            <person name="Kohler A."/>
            <person name="Grigoriev I.V."/>
            <person name="Martin F.M."/>
            <person name="Hacquard S."/>
        </authorList>
    </citation>
    <scope>NUCLEOTIDE SEQUENCE</scope>
    <source>
        <strain evidence="2">MPI-SDFR-AT-0073</strain>
    </source>
</reference>
<feature type="compositionally biased region" description="Basic residues" evidence="1">
    <location>
        <begin position="15"/>
        <end position="25"/>
    </location>
</feature>
<sequence length="283" mass="30889">MGLLDTKKSILPSSKHSHGKSHKLKHSDSSPDNMGKVKSTSKHKNEQRVNFLFVVNEYNLNPNHAPAADRWGNIVPPETWEDYAEEHEGRVFRYCGGIVSTEETYTWHRPGLGLAGKIGFWQMGSDELGNPMEVFCALEKYSDFSMFNCGPFLPTIYGAGDVSEDDGCFDGWRALHFSHVGGISQASPNGGYKYVAGQNAGFIDVLLPKAYANADPNAPQSAGLGGQVGLVIGLMALSQRPGPTLDEEPRGVLVHIAIESSAETAMVEREIQNFEWSKVFVAG</sequence>
<proteinExistence type="predicted"/>
<evidence type="ECO:0000313" key="2">
    <source>
        <dbReference type="EMBL" id="KAH6652537.1"/>
    </source>
</evidence>
<comment type="caution">
    <text evidence="2">The sequence shown here is derived from an EMBL/GenBank/DDBJ whole genome shotgun (WGS) entry which is preliminary data.</text>
</comment>
<gene>
    <name evidence="2" type="ORF">BKA67DRAFT_646615</name>
</gene>
<keyword evidence="3" id="KW-1185">Reference proteome</keyword>
<dbReference type="EMBL" id="JAGPXC010000005">
    <property type="protein sequence ID" value="KAH6652537.1"/>
    <property type="molecule type" value="Genomic_DNA"/>
</dbReference>
<name>A0A9P8UI23_9PEZI</name>
<feature type="region of interest" description="Disordered" evidence="1">
    <location>
        <begin position="1"/>
        <end position="43"/>
    </location>
</feature>
<organism evidence="2 3">
    <name type="scientific">Truncatella angustata</name>
    <dbReference type="NCBI Taxonomy" id="152316"/>
    <lineage>
        <taxon>Eukaryota</taxon>
        <taxon>Fungi</taxon>
        <taxon>Dikarya</taxon>
        <taxon>Ascomycota</taxon>
        <taxon>Pezizomycotina</taxon>
        <taxon>Sordariomycetes</taxon>
        <taxon>Xylariomycetidae</taxon>
        <taxon>Amphisphaeriales</taxon>
        <taxon>Sporocadaceae</taxon>
        <taxon>Truncatella</taxon>
    </lineage>
</organism>
<dbReference type="GeneID" id="70134805"/>
<dbReference type="RefSeq" id="XP_045956814.1">
    <property type="nucleotide sequence ID" value="XM_046105914.1"/>
</dbReference>
<dbReference type="Proteomes" id="UP000758603">
    <property type="component" value="Unassembled WGS sequence"/>
</dbReference>